<name>A0A804PXS8_MAIZE</name>
<keyword evidence="3" id="KW-1185">Reference proteome</keyword>
<evidence type="ECO:0000256" key="1">
    <source>
        <dbReference type="SAM" id="MobiDB-lite"/>
    </source>
</evidence>
<proteinExistence type="predicted"/>
<protein>
    <submittedName>
        <fullName evidence="2">Uncharacterized protein</fullName>
    </submittedName>
</protein>
<reference evidence="2" key="2">
    <citation type="submission" date="2019-07" db="EMBL/GenBank/DDBJ databases">
        <authorList>
            <person name="Seetharam A."/>
            <person name="Woodhouse M."/>
            <person name="Cannon E."/>
        </authorList>
    </citation>
    <scope>NUCLEOTIDE SEQUENCE [LARGE SCALE GENOMIC DNA]</scope>
    <source>
        <strain evidence="2">cv. B73</strain>
    </source>
</reference>
<organism evidence="2 3">
    <name type="scientific">Zea mays</name>
    <name type="common">Maize</name>
    <dbReference type="NCBI Taxonomy" id="4577"/>
    <lineage>
        <taxon>Eukaryota</taxon>
        <taxon>Viridiplantae</taxon>
        <taxon>Streptophyta</taxon>
        <taxon>Embryophyta</taxon>
        <taxon>Tracheophyta</taxon>
        <taxon>Spermatophyta</taxon>
        <taxon>Magnoliopsida</taxon>
        <taxon>Liliopsida</taxon>
        <taxon>Poales</taxon>
        <taxon>Poaceae</taxon>
        <taxon>PACMAD clade</taxon>
        <taxon>Panicoideae</taxon>
        <taxon>Andropogonodae</taxon>
        <taxon>Andropogoneae</taxon>
        <taxon>Tripsacinae</taxon>
        <taxon>Zea</taxon>
    </lineage>
</organism>
<accession>A0A804PXS8</accession>
<dbReference type="AlphaFoldDB" id="A0A804PXS8"/>
<feature type="compositionally biased region" description="Basic residues" evidence="1">
    <location>
        <begin position="1"/>
        <end position="15"/>
    </location>
</feature>
<sequence>PHAHAPTHRPTRGNRRNTNPHARRRRVGLDPDDDEGTAALLTLEPRQRRIHGRKICGARAAASGSSAAAGGESLKNQRCFDRAQKFGYGRCLEESDMRFTSNKLMSKSTVFCG</sequence>
<dbReference type="InParanoid" id="A0A804PXS8"/>
<feature type="region of interest" description="Disordered" evidence="1">
    <location>
        <begin position="1"/>
        <end position="39"/>
    </location>
</feature>
<dbReference type="EnsemblPlants" id="Zm00001eb275760_T001">
    <property type="protein sequence ID" value="Zm00001eb275760_P001"/>
    <property type="gene ID" value="Zm00001eb275760"/>
</dbReference>
<reference evidence="3" key="1">
    <citation type="journal article" date="2009" name="Science">
        <title>The B73 maize genome: complexity, diversity, and dynamics.</title>
        <authorList>
            <person name="Schnable P.S."/>
            <person name="Ware D."/>
            <person name="Fulton R.S."/>
            <person name="Stein J.C."/>
            <person name="Wei F."/>
            <person name="Pasternak S."/>
            <person name="Liang C."/>
            <person name="Zhang J."/>
            <person name="Fulton L."/>
            <person name="Graves T.A."/>
            <person name="Minx P."/>
            <person name="Reily A.D."/>
            <person name="Courtney L."/>
            <person name="Kruchowski S.S."/>
            <person name="Tomlinson C."/>
            <person name="Strong C."/>
            <person name="Delehaunty K."/>
            <person name="Fronick C."/>
            <person name="Courtney B."/>
            <person name="Rock S.M."/>
            <person name="Belter E."/>
            <person name="Du F."/>
            <person name="Kim K."/>
            <person name="Abbott R.M."/>
            <person name="Cotton M."/>
            <person name="Levy A."/>
            <person name="Marchetto P."/>
            <person name="Ochoa K."/>
            <person name="Jackson S.M."/>
            <person name="Gillam B."/>
            <person name="Chen W."/>
            <person name="Yan L."/>
            <person name="Higginbotham J."/>
            <person name="Cardenas M."/>
            <person name="Waligorski J."/>
            <person name="Applebaum E."/>
            <person name="Phelps L."/>
            <person name="Falcone J."/>
            <person name="Kanchi K."/>
            <person name="Thane T."/>
            <person name="Scimone A."/>
            <person name="Thane N."/>
            <person name="Henke J."/>
            <person name="Wang T."/>
            <person name="Ruppert J."/>
            <person name="Shah N."/>
            <person name="Rotter K."/>
            <person name="Hodges J."/>
            <person name="Ingenthron E."/>
            <person name="Cordes M."/>
            <person name="Kohlberg S."/>
            <person name="Sgro J."/>
            <person name="Delgado B."/>
            <person name="Mead K."/>
            <person name="Chinwalla A."/>
            <person name="Leonard S."/>
            <person name="Crouse K."/>
            <person name="Collura K."/>
            <person name="Kudrna D."/>
            <person name="Currie J."/>
            <person name="He R."/>
            <person name="Angelova A."/>
            <person name="Rajasekar S."/>
            <person name="Mueller T."/>
            <person name="Lomeli R."/>
            <person name="Scara G."/>
            <person name="Ko A."/>
            <person name="Delaney K."/>
            <person name="Wissotski M."/>
            <person name="Lopez G."/>
            <person name="Campos D."/>
            <person name="Braidotti M."/>
            <person name="Ashley E."/>
            <person name="Golser W."/>
            <person name="Kim H."/>
            <person name="Lee S."/>
            <person name="Lin J."/>
            <person name="Dujmic Z."/>
            <person name="Kim W."/>
            <person name="Talag J."/>
            <person name="Zuccolo A."/>
            <person name="Fan C."/>
            <person name="Sebastian A."/>
            <person name="Kramer M."/>
            <person name="Spiegel L."/>
            <person name="Nascimento L."/>
            <person name="Zutavern T."/>
            <person name="Miller B."/>
            <person name="Ambroise C."/>
            <person name="Muller S."/>
            <person name="Spooner W."/>
            <person name="Narechania A."/>
            <person name="Ren L."/>
            <person name="Wei S."/>
            <person name="Kumari S."/>
            <person name="Faga B."/>
            <person name="Levy M.J."/>
            <person name="McMahan L."/>
            <person name="Van Buren P."/>
            <person name="Vaughn M.W."/>
            <person name="Ying K."/>
            <person name="Yeh C.-T."/>
            <person name="Emrich S.J."/>
            <person name="Jia Y."/>
            <person name="Kalyanaraman A."/>
            <person name="Hsia A.-P."/>
            <person name="Barbazuk W.B."/>
            <person name="Baucom R.S."/>
            <person name="Brutnell T.P."/>
            <person name="Carpita N.C."/>
            <person name="Chaparro C."/>
            <person name="Chia J.-M."/>
            <person name="Deragon J.-M."/>
            <person name="Estill J.C."/>
            <person name="Fu Y."/>
            <person name="Jeddeloh J.A."/>
            <person name="Han Y."/>
            <person name="Lee H."/>
            <person name="Li P."/>
            <person name="Lisch D.R."/>
            <person name="Liu S."/>
            <person name="Liu Z."/>
            <person name="Nagel D.H."/>
            <person name="McCann M.C."/>
            <person name="SanMiguel P."/>
            <person name="Myers A.M."/>
            <person name="Nettleton D."/>
            <person name="Nguyen J."/>
            <person name="Penning B.W."/>
            <person name="Ponnala L."/>
            <person name="Schneider K.L."/>
            <person name="Schwartz D.C."/>
            <person name="Sharma A."/>
            <person name="Soderlund C."/>
            <person name="Springer N.M."/>
            <person name="Sun Q."/>
            <person name="Wang H."/>
            <person name="Waterman M."/>
            <person name="Westerman R."/>
            <person name="Wolfgruber T.K."/>
            <person name="Yang L."/>
            <person name="Yu Y."/>
            <person name="Zhang L."/>
            <person name="Zhou S."/>
            <person name="Zhu Q."/>
            <person name="Bennetzen J.L."/>
            <person name="Dawe R.K."/>
            <person name="Jiang J."/>
            <person name="Jiang N."/>
            <person name="Presting G.G."/>
            <person name="Wessler S.R."/>
            <person name="Aluru S."/>
            <person name="Martienssen R.A."/>
            <person name="Clifton S.W."/>
            <person name="McCombie W.R."/>
            <person name="Wing R.A."/>
            <person name="Wilson R.K."/>
        </authorList>
    </citation>
    <scope>NUCLEOTIDE SEQUENCE [LARGE SCALE GENOMIC DNA]</scope>
    <source>
        <strain evidence="3">cv. B73</strain>
    </source>
</reference>
<evidence type="ECO:0000313" key="2">
    <source>
        <dbReference type="EnsemblPlants" id="Zm00001eb275760_P001"/>
    </source>
</evidence>
<reference evidence="2" key="3">
    <citation type="submission" date="2021-05" db="UniProtKB">
        <authorList>
            <consortium name="EnsemblPlants"/>
        </authorList>
    </citation>
    <scope>IDENTIFICATION</scope>
    <source>
        <strain evidence="2">cv. B73</strain>
    </source>
</reference>
<dbReference type="Gramene" id="Zm00001eb275760_T001">
    <property type="protein sequence ID" value="Zm00001eb275760_P001"/>
    <property type="gene ID" value="Zm00001eb275760"/>
</dbReference>
<dbReference type="Proteomes" id="UP000007305">
    <property type="component" value="Chromosome 6"/>
</dbReference>
<evidence type="ECO:0000313" key="3">
    <source>
        <dbReference type="Proteomes" id="UP000007305"/>
    </source>
</evidence>